<proteinExistence type="inferred from homology"/>
<dbReference type="InterPro" id="IPR002213">
    <property type="entry name" value="UDP_glucos_trans"/>
</dbReference>
<dbReference type="GO" id="GO:0008194">
    <property type="term" value="F:UDP-glycosyltransferase activity"/>
    <property type="evidence" value="ECO:0007669"/>
    <property type="project" value="InterPro"/>
</dbReference>
<accession>A0AAU9P6A0</accession>
<sequence>MGEMQSGMDCRNGGCDIKVEGRGLVVPGWAPQTEILGHVATGGFTNHCGWNSCTKCISRGVPMATWPMHSDQPRNAFLITDVLRIGLVVKDWEHKDELVKSVVVEDVVRRLMDSKEGEEVRKRAMELEDKVKRSLAEGGESRKETESFISYISRHG</sequence>
<evidence type="ECO:0000256" key="3">
    <source>
        <dbReference type="ARBA" id="ARBA00022679"/>
    </source>
</evidence>
<dbReference type="AlphaFoldDB" id="A0AAU9P6A0"/>
<dbReference type="EMBL" id="CAKMRJ010005523">
    <property type="protein sequence ID" value="CAH1445735.1"/>
    <property type="molecule type" value="Genomic_DNA"/>
</dbReference>
<keyword evidence="3" id="KW-0808">Transferase</keyword>
<feature type="compositionally biased region" description="Basic and acidic residues" evidence="4">
    <location>
        <begin position="132"/>
        <end position="146"/>
    </location>
</feature>
<dbReference type="PANTHER" id="PTHR48044:SF23">
    <property type="entry name" value="ANTHOCYANIDIN 3-O-GLUCOSYLTRANSFERASE-LIKE"/>
    <property type="match status" value="1"/>
</dbReference>
<protein>
    <submittedName>
        <fullName evidence="5">Uncharacterized protein</fullName>
    </submittedName>
</protein>
<comment type="caution">
    <text evidence="5">The sequence shown here is derived from an EMBL/GenBank/DDBJ whole genome shotgun (WGS) entry which is preliminary data.</text>
</comment>
<feature type="region of interest" description="Disordered" evidence="4">
    <location>
        <begin position="132"/>
        <end position="156"/>
    </location>
</feature>
<keyword evidence="6" id="KW-1185">Reference proteome</keyword>
<name>A0AAU9P6A0_9ASTR</name>
<organism evidence="5 6">
    <name type="scientific">Lactuca virosa</name>
    <dbReference type="NCBI Taxonomy" id="75947"/>
    <lineage>
        <taxon>Eukaryota</taxon>
        <taxon>Viridiplantae</taxon>
        <taxon>Streptophyta</taxon>
        <taxon>Embryophyta</taxon>
        <taxon>Tracheophyta</taxon>
        <taxon>Spermatophyta</taxon>
        <taxon>Magnoliopsida</taxon>
        <taxon>eudicotyledons</taxon>
        <taxon>Gunneridae</taxon>
        <taxon>Pentapetalae</taxon>
        <taxon>asterids</taxon>
        <taxon>campanulids</taxon>
        <taxon>Asterales</taxon>
        <taxon>Asteraceae</taxon>
        <taxon>Cichorioideae</taxon>
        <taxon>Cichorieae</taxon>
        <taxon>Lactucinae</taxon>
        <taxon>Lactuca</taxon>
    </lineage>
</organism>
<dbReference type="Proteomes" id="UP001157418">
    <property type="component" value="Unassembled WGS sequence"/>
</dbReference>
<dbReference type="GO" id="GO:0016138">
    <property type="term" value="P:glycoside biosynthetic process"/>
    <property type="evidence" value="ECO:0007669"/>
    <property type="project" value="UniProtKB-ARBA"/>
</dbReference>
<comment type="similarity">
    <text evidence="1">Belongs to the UDP-glycosyltransferase family.</text>
</comment>
<dbReference type="PANTHER" id="PTHR48044">
    <property type="entry name" value="GLYCOSYLTRANSFERASE"/>
    <property type="match status" value="1"/>
</dbReference>
<dbReference type="SUPFAM" id="SSF53756">
    <property type="entry name" value="UDP-Glycosyltransferase/glycogen phosphorylase"/>
    <property type="match status" value="1"/>
</dbReference>
<keyword evidence="2" id="KW-0328">Glycosyltransferase</keyword>
<dbReference type="Pfam" id="PF00201">
    <property type="entry name" value="UDPGT"/>
    <property type="match status" value="1"/>
</dbReference>
<gene>
    <name evidence="5" type="ORF">LVIROSA_LOCUS31480</name>
</gene>
<evidence type="ECO:0000313" key="5">
    <source>
        <dbReference type="EMBL" id="CAH1445735.1"/>
    </source>
</evidence>
<evidence type="ECO:0000256" key="4">
    <source>
        <dbReference type="SAM" id="MobiDB-lite"/>
    </source>
</evidence>
<evidence type="ECO:0000256" key="1">
    <source>
        <dbReference type="ARBA" id="ARBA00009995"/>
    </source>
</evidence>
<dbReference type="FunFam" id="3.40.50.2000:FF:000060">
    <property type="entry name" value="Glycosyltransferase"/>
    <property type="match status" value="1"/>
</dbReference>
<dbReference type="Gene3D" id="3.40.50.2000">
    <property type="entry name" value="Glycogen Phosphorylase B"/>
    <property type="match status" value="1"/>
</dbReference>
<reference evidence="5 6" key="1">
    <citation type="submission" date="2022-01" db="EMBL/GenBank/DDBJ databases">
        <authorList>
            <person name="Xiong W."/>
            <person name="Schranz E."/>
        </authorList>
    </citation>
    <scope>NUCLEOTIDE SEQUENCE [LARGE SCALE GENOMIC DNA]</scope>
</reference>
<evidence type="ECO:0000256" key="2">
    <source>
        <dbReference type="ARBA" id="ARBA00022676"/>
    </source>
</evidence>
<evidence type="ECO:0000313" key="6">
    <source>
        <dbReference type="Proteomes" id="UP001157418"/>
    </source>
</evidence>